<dbReference type="AlphaFoldDB" id="A0A517Z1W8"/>
<dbReference type="InterPro" id="IPR019546">
    <property type="entry name" value="TAT_signal_bac_arc"/>
</dbReference>
<dbReference type="InterPro" id="IPR036237">
    <property type="entry name" value="Xyl_isomerase-like_sf"/>
</dbReference>
<evidence type="ECO:0000313" key="2">
    <source>
        <dbReference type="EMBL" id="QDU36460.1"/>
    </source>
</evidence>
<dbReference type="PANTHER" id="PTHR12110:SF41">
    <property type="entry name" value="INOSOSE DEHYDRATASE"/>
    <property type="match status" value="1"/>
</dbReference>
<dbReference type="RefSeq" id="WP_197444060.1">
    <property type="nucleotide sequence ID" value="NZ_CP036275.1"/>
</dbReference>
<gene>
    <name evidence="2" type="primary">iolE_1</name>
    <name evidence="2" type="ORF">Mal4_07460</name>
</gene>
<dbReference type="GO" id="GO:0050114">
    <property type="term" value="F:myo-inosose-2 dehydratase activity"/>
    <property type="evidence" value="ECO:0007669"/>
    <property type="project" value="UniProtKB-EC"/>
</dbReference>
<feature type="domain" description="Xylose isomerase-like TIM barrel" evidence="1">
    <location>
        <begin position="62"/>
        <end position="289"/>
    </location>
</feature>
<dbReference type="Gene3D" id="3.20.20.150">
    <property type="entry name" value="Divalent-metal-dependent TIM barrel enzymes"/>
    <property type="match status" value="1"/>
</dbReference>
<proteinExistence type="predicted"/>
<name>A0A517Z1W8_9PLAN</name>
<dbReference type="NCBIfam" id="TIGR01409">
    <property type="entry name" value="TAT_signal_seq"/>
    <property type="match status" value="1"/>
</dbReference>
<dbReference type="PROSITE" id="PS51318">
    <property type="entry name" value="TAT"/>
    <property type="match status" value="1"/>
</dbReference>
<evidence type="ECO:0000259" key="1">
    <source>
        <dbReference type="Pfam" id="PF01261"/>
    </source>
</evidence>
<dbReference type="EMBL" id="CP036275">
    <property type="protein sequence ID" value="QDU36460.1"/>
    <property type="molecule type" value="Genomic_DNA"/>
</dbReference>
<dbReference type="InterPro" id="IPR013022">
    <property type="entry name" value="Xyl_isomerase-like_TIM-brl"/>
</dbReference>
<dbReference type="Proteomes" id="UP000320496">
    <property type="component" value="Chromosome"/>
</dbReference>
<reference evidence="2 3" key="1">
    <citation type="submission" date="2019-02" db="EMBL/GenBank/DDBJ databases">
        <title>Deep-cultivation of Planctomycetes and their phenomic and genomic characterization uncovers novel biology.</title>
        <authorList>
            <person name="Wiegand S."/>
            <person name="Jogler M."/>
            <person name="Boedeker C."/>
            <person name="Pinto D."/>
            <person name="Vollmers J."/>
            <person name="Rivas-Marin E."/>
            <person name="Kohn T."/>
            <person name="Peeters S.H."/>
            <person name="Heuer A."/>
            <person name="Rast P."/>
            <person name="Oberbeckmann S."/>
            <person name="Bunk B."/>
            <person name="Jeske O."/>
            <person name="Meyerdierks A."/>
            <person name="Storesund J.E."/>
            <person name="Kallscheuer N."/>
            <person name="Luecker S."/>
            <person name="Lage O.M."/>
            <person name="Pohl T."/>
            <person name="Merkel B.J."/>
            <person name="Hornburger P."/>
            <person name="Mueller R.-W."/>
            <person name="Bruemmer F."/>
            <person name="Labrenz M."/>
            <person name="Spormann A.M."/>
            <person name="Op den Camp H."/>
            <person name="Overmann J."/>
            <person name="Amann R."/>
            <person name="Jetten M.S.M."/>
            <person name="Mascher T."/>
            <person name="Medema M.H."/>
            <person name="Devos D.P."/>
            <person name="Kaster A.-K."/>
            <person name="Ovreas L."/>
            <person name="Rohde M."/>
            <person name="Galperin M.Y."/>
            <person name="Jogler C."/>
        </authorList>
    </citation>
    <scope>NUCLEOTIDE SEQUENCE [LARGE SCALE GENOMIC DNA]</scope>
    <source>
        <strain evidence="2 3">Mal4</strain>
    </source>
</reference>
<dbReference type="InterPro" id="IPR006311">
    <property type="entry name" value="TAT_signal"/>
</dbReference>
<dbReference type="SUPFAM" id="SSF51658">
    <property type="entry name" value="Xylose isomerase-like"/>
    <property type="match status" value="1"/>
</dbReference>
<keyword evidence="2" id="KW-0456">Lyase</keyword>
<protein>
    <submittedName>
        <fullName evidence="2">Inosose dehydratase</fullName>
        <ecNumber evidence="2">4.2.1.44</ecNumber>
    </submittedName>
</protein>
<accession>A0A517Z1W8</accession>
<dbReference type="KEGG" id="mri:Mal4_07460"/>
<keyword evidence="3" id="KW-1185">Reference proteome</keyword>
<dbReference type="EC" id="4.2.1.44" evidence="2"/>
<dbReference type="InterPro" id="IPR050312">
    <property type="entry name" value="IolE/XylAMocC-like"/>
</dbReference>
<sequence>MADHQVSRRSFLQGTALAVGASMLGTQRQLLAAADDAYGGFRMGLQSYSLRAFKLDEALQHTRTLGVGYWEAFPGHIKLNTLPAHIDEHKAKLQVAGVSLIAYGVLGFNDNETKAREAFDFAQAMGLKSISANPQKNAATFDLLDKLVEEYGIPIAIHNHGPGHIYDKVDDVLEMVKDRHPKIGACVDTGHYIRSDEDPVEVIEKLGDRVFGVHLKDAKTIRDPEEIERLTKELPKNRANQLQREGKIFTILGEGELDVVGCLRVLRKLNYDNCLSLEYEENAQNPLSDIEVCLKTVREAVKELGSRS</sequence>
<dbReference type="PANTHER" id="PTHR12110">
    <property type="entry name" value="HYDROXYPYRUVATE ISOMERASE"/>
    <property type="match status" value="1"/>
</dbReference>
<evidence type="ECO:0000313" key="3">
    <source>
        <dbReference type="Proteomes" id="UP000320496"/>
    </source>
</evidence>
<organism evidence="2 3">
    <name type="scientific">Maioricimonas rarisocia</name>
    <dbReference type="NCBI Taxonomy" id="2528026"/>
    <lineage>
        <taxon>Bacteria</taxon>
        <taxon>Pseudomonadati</taxon>
        <taxon>Planctomycetota</taxon>
        <taxon>Planctomycetia</taxon>
        <taxon>Planctomycetales</taxon>
        <taxon>Planctomycetaceae</taxon>
        <taxon>Maioricimonas</taxon>
    </lineage>
</organism>
<dbReference type="Pfam" id="PF01261">
    <property type="entry name" value="AP_endonuc_2"/>
    <property type="match status" value="1"/>
</dbReference>